<proteinExistence type="predicted"/>
<dbReference type="AlphaFoldDB" id="A0A7R9C2J1"/>
<evidence type="ECO:0000313" key="3">
    <source>
        <dbReference type="Proteomes" id="UP000678499"/>
    </source>
</evidence>
<dbReference type="Proteomes" id="UP000678499">
    <property type="component" value="Unassembled WGS sequence"/>
</dbReference>
<evidence type="ECO:0000313" key="2">
    <source>
        <dbReference type="EMBL" id="CAD7284845.1"/>
    </source>
</evidence>
<feature type="region of interest" description="Disordered" evidence="1">
    <location>
        <begin position="76"/>
        <end position="97"/>
    </location>
</feature>
<feature type="region of interest" description="Disordered" evidence="1">
    <location>
        <begin position="1"/>
        <end position="53"/>
    </location>
</feature>
<dbReference type="EMBL" id="CAJPEX010010108">
    <property type="protein sequence ID" value="CAG0924997.1"/>
    <property type="molecule type" value="Genomic_DNA"/>
</dbReference>
<keyword evidence="3" id="KW-1185">Reference proteome</keyword>
<organism evidence="2">
    <name type="scientific">Notodromas monacha</name>
    <dbReference type="NCBI Taxonomy" id="399045"/>
    <lineage>
        <taxon>Eukaryota</taxon>
        <taxon>Metazoa</taxon>
        <taxon>Ecdysozoa</taxon>
        <taxon>Arthropoda</taxon>
        <taxon>Crustacea</taxon>
        <taxon>Oligostraca</taxon>
        <taxon>Ostracoda</taxon>
        <taxon>Podocopa</taxon>
        <taxon>Podocopida</taxon>
        <taxon>Cypridocopina</taxon>
        <taxon>Cypridoidea</taxon>
        <taxon>Cyprididae</taxon>
        <taxon>Notodromas</taxon>
    </lineage>
</organism>
<reference evidence="2" key="1">
    <citation type="submission" date="2020-11" db="EMBL/GenBank/DDBJ databases">
        <authorList>
            <person name="Tran Van P."/>
        </authorList>
    </citation>
    <scope>NUCLEOTIDE SEQUENCE</scope>
</reference>
<name>A0A7R9C2J1_9CRUS</name>
<sequence>MLAMSGLGPGSQQSSGSTVVSNAVGRYRRPPSSVSNGQQSGSSGTSDELRFRISNNNGRVSRCSLLRSNLNSENILVDSSDSQDSSPPEWSAGYSCESDDEKILQQKLERGQEENIAGTYFSKSTRQAKLLEKARKDSHVNGPSWRANGYNINPMDSMRKPTRLQALPDLDRGGGIRATKKRSRAGLNTLDLI</sequence>
<dbReference type="EMBL" id="OA892145">
    <property type="protein sequence ID" value="CAD7284845.1"/>
    <property type="molecule type" value="Genomic_DNA"/>
</dbReference>
<evidence type="ECO:0000256" key="1">
    <source>
        <dbReference type="SAM" id="MobiDB-lite"/>
    </source>
</evidence>
<protein>
    <submittedName>
        <fullName evidence="2">Uncharacterized protein</fullName>
    </submittedName>
</protein>
<accession>A0A7R9C2J1</accession>
<gene>
    <name evidence="2" type="ORF">NMOB1V02_LOCUS12449</name>
</gene>
<feature type="compositionally biased region" description="Low complexity" evidence="1">
    <location>
        <begin position="76"/>
        <end position="86"/>
    </location>
</feature>
<feature type="region of interest" description="Disordered" evidence="1">
    <location>
        <begin position="134"/>
        <end position="158"/>
    </location>
</feature>
<feature type="compositionally biased region" description="Low complexity" evidence="1">
    <location>
        <begin position="32"/>
        <end position="46"/>
    </location>
</feature>